<organism evidence="2 3">
    <name type="scientific">Runella salmonicolor</name>
    <dbReference type="NCBI Taxonomy" id="2950278"/>
    <lineage>
        <taxon>Bacteria</taxon>
        <taxon>Pseudomonadati</taxon>
        <taxon>Bacteroidota</taxon>
        <taxon>Cytophagia</taxon>
        <taxon>Cytophagales</taxon>
        <taxon>Spirosomataceae</taxon>
        <taxon>Runella</taxon>
    </lineage>
</organism>
<proteinExistence type="predicted"/>
<reference evidence="2 3" key="1">
    <citation type="submission" date="2022-06" db="EMBL/GenBank/DDBJ databases">
        <title>Runella sp. S5 genome sequencing.</title>
        <authorList>
            <person name="Park S."/>
        </authorList>
    </citation>
    <scope>NUCLEOTIDE SEQUENCE [LARGE SCALE GENOMIC DNA]</scope>
    <source>
        <strain evidence="2 3">S5</strain>
    </source>
</reference>
<comment type="caution">
    <text evidence="2">The sequence shown here is derived from an EMBL/GenBank/DDBJ whole genome shotgun (WGS) entry which is preliminary data.</text>
</comment>
<evidence type="ECO:0000313" key="3">
    <source>
        <dbReference type="Proteomes" id="UP001204772"/>
    </source>
</evidence>
<evidence type="ECO:0000256" key="1">
    <source>
        <dbReference type="SAM" id="MobiDB-lite"/>
    </source>
</evidence>
<evidence type="ECO:0000313" key="2">
    <source>
        <dbReference type="EMBL" id="MCP1384474.1"/>
    </source>
</evidence>
<gene>
    <name evidence="2" type="ORF">NCI00_18695</name>
</gene>
<feature type="region of interest" description="Disordered" evidence="1">
    <location>
        <begin position="1004"/>
        <end position="1025"/>
    </location>
</feature>
<keyword evidence="3" id="KW-1185">Reference proteome</keyword>
<accession>A0ABT1FRT3</accession>
<sequence>MSISLADVLAIDGGEAYIVHLLPDAAESFKNRTKKIQLREEKTPSTSLFKHQKHGYWMLKDHGSDDPAMHAVGLHMYLKNEDFSTALREVAKFYKLVEGPSVSISADYNARPANPDEQPNQYKWELKEFDIAELRSIFADGAWYSMGKDDEARKTRAVQLCQYYHFKSVKWFSKVDKDGKTVHIFGSNERFPIFMFDEGDFQKLYKPKDEKQYRFVYIGKKAERFIHGLAQHQKKYAEASAEAETRYSAALAAKAAKNPNGPVSESSIKMEDVRFSEIILCTGGSDALNVAALGYNVIWLNSETAEFSFEDYKAITGIAETMYNLPDIDGTGIEEARKLAIEFLEIKTIWLPDSLREKTDWRGFPCKDVRDYLRYYRRKDFAGLLETAYPFRFWDSEIAYDKEGIPKRKFGRLQMSYQFNNVYGYNFLSHCGFGRFLSEKEKEGYFFVRIENGRVKKVDSNEIKNHLHTFLETYTYPDGKRIVEDLRNVLYRSPQLSDSSLSNLRAVNPDFRYYGPDFQYVFFSYEKNNKHESLTWKVTAGKVEEIKTPEVCVWDSKVIRIETPNKKGDLQTSKPKLLPPFFEAKKTDSGEWDIDIKDYECDFLKFLIQTSKVHWRSDMEDRLDFWTLDRKGQDDYVEKYNLADHERSTLLSYQNAALAEAYRQHNRFRLDGALLLPEEIADQKLALVNKIFVIGYMLHRYKDSTKTWVPFCMDYRMSEEGASNGGAGKGLLAKALYRWLNEVTLDGRNEKIFDNPHIFENVDKDTDLIHFEDWSEYQDFQKLFTPATSSLTVNPKNKRAITLKYEEYGKFWIDTNFGDRYTDQSSKRRKIYVVFSDYYHEDTEQYREVRTPRTELGRRIFDDWDSEEWNRFHNFLAQCLAFYLSTDSKIQPPVENVNKRNLLSAMGDNFRSWADVYFAHESKRLNEYVQKIPAMEDFNREMRLKVTSHAFIKKLNAWCKYNHYEYNPAELLDKRGRIVRTIDVVEKDGTRRQTTAEMIFIRTPDTKAPASPKDDFPSDSLEADF</sequence>
<name>A0ABT1FRT3_9BACT</name>
<dbReference type="Proteomes" id="UP001204772">
    <property type="component" value="Unassembled WGS sequence"/>
</dbReference>
<dbReference type="EMBL" id="JAMZEL010000008">
    <property type="protein sequence ID" value="MCP1384474.1"/>
    <property type="molecule type" value="Genomic_DNA"/>
</dbReference>
<dbReference type="Gene3D" id="3.40.1360.10">
    <property type="match status" value="1"/>
</dbReference>
<dbReference type="RefSeq" id="WP_253530040.1">
    <property type="nucleotide sequence ID" value="NZ_JAMZEL010000008.1"/>
</dbReference>
<protein>
    <recommendedName>
        <fullName evidence="4">Toprim domain-containing protein</fullName>
    </recommendedName>
</protein>
<evidence type="ECO:0008006" key="4">
    <source>
        <dbReference type="Google" id="ProtNLM"/>
    </source>
</evidence>